<evidence type="ECO:0000256" key="4">
    <source>
        <dbReference type="ARBA" id="ARBA00022801"/>
    </source>
</evidence>
<sequence length="275" mass="30323">MLNKEPDNYHIGALLSGISIFVLLLKINIPFNTDNQIYMKKRVLFYLVAFVSTVSLQSCVTNYVVSQPATYTKEYKTDAKLASLDTKKAEQDKQRLIDSFLAEKAASLVNAKNSIKNSEVAKAIKHNTTIDNILNEATTYLGTPYRYGGMTRNGIDCSAFVLSVFGAAAGLNLPRVAASQSQEGERIEKENLQKGDLIFFSHGKRISHVGIVESVSEDGEVKFIHAATSRGVMISSLNDSYWGPKYRFGKRIINENGEAYQNLATTTPASNGTNF</sequence>
<dbReference type="InterPro" id="IPR038765">
    <property type="entry name" value="Papain-like_cys_pep_sf"/>
</dbReference>
<dbReference type="InterPro" id="IPR052062">
    <property type="entry name" value="Murein_DD/LD_carboxypeptidase"/>
</dbReference>
<dbReference type="PANTHER" id="PTHR47360:SF1">
    <property type="entry name" value="ENDOPEPTIDASE NLPC-RELATED"/>
    <property type="match status" value="1"/>
</dbReference>
<feature type="transmembrane region" description="Helical" evidence="6">
    <location>
        <begin position="12"/>
        <end position="31"/>
    </location>
</feature>
<keyword evidence="6" id="KW-0812">Transmembrane</keyword>
<dbReference type="GO" id="GO:0006508">
    <property type="term" value="P:proteolysis"/>
    <property type="evidence" value="ECO:0007669"/>
    <property type="project" value="UniProtKB-KW"/>
</dbReference>
<evidence type="ECO:0000256" key="5">
    <source>
        <dbReference type="ARBA" id="ARBA00022807"/>
    </source>
</evidence>
<keyword evidence="8" id="KW-0449">Lipoprotein</keyword>
<dbReference type="AlphaFoldDB" id="A0A1H1AGQ9"/>
<reference evidence="9" key="1">
    <citation type="submission" date="2016-10" db="EMBL/GenBank/DDBJ databases">
        <authorList>
            <person name="Varghese N."/>
            <person name="Submissions S."/>
        </authorList>
    </citation>
    <scope>NUCLEOTIDE SEQUENCE [LARGE SCALE GENOMIC DNA]</scope>
    <source>
        <strain evidence="9">DSM 17072</strain>
    </source>
</reference>
<gene>
    <name evidence="8" type="ORF">SAMN05421664_1416</name>
</gene>
<comment type="similarity">
    <text evidence="1">Belongs to the peptidase C40 family.</text>
</comment>
<evidence type="ECO:0000256" key="1">
    <source>
        <dbReference type="ARBA" id="ARBA00007074"/>
    </source>
</evidence>
<keyword evidence="6" id="KW-1133">Transmembrane helix</keyword>
<dbReference type="SUPFAM" id="SSF54001">
    <property type="entry name" value="Cysteine proteinases"/>
    <property type="match status" value="1"/>
</dbReference>
<evidence type="ECO:0000256" key="3">
    <source>
        <dbReference type="ARBA" id="ARBA00022729"/>
    </source>
</evidence>
<accession>A0A1H1AGQ9</accession>
<dbReference type="InterPro" id="IPR000064">
    <property type="entry name" value="NLP_P60_dom"/>
</dbReference>
<protein>
    <submittedName>
        <fullName evidence="8">Lipoprotein Spr</fullName>
    </submittedName>
</protein>
<evidence type="ECO:0000313" key="9">
    <source>
        <dbReference type="Proteomes" id="UP000199627"/>
    </source>
</evidence>
<name>A0A1H1AGQ9_9FLAO</name>
<dbReference type="GO" id="GO:0008234">
    <property type="term" value="F:cysteine-type peptidase activity"/>
    <property type="evidence" value="ECO:0007669"/>
    <property type="project" value="UniProtKB-KW"/>
</dbReference>
<evidence type="ECO:0000256" key="6">
    <source>
        <dbReference type="SAM" id="Phobius"/>
    </source>
</evidence>
<keyword evidence="9" id="KW-1185">Reference proteome</keyword>
<organism evidence="8 9">
    <name type="scientific">Chryseobacterium soldanellicola</name>
    <dbReference type="NCBI Taxonomy" id="311333"/>
    <lineage>
        <taxon>Bacteria</taxon>
        <taxon>Pseudomonadati</taxon>
        <taxon>Bacteroidota</taxon>
        <taxon>Flavobacteriia</taxon>
        <taxon>Flavobacteriales</taxon>
        <taxon>Weeksellaceae</taxon>
        <taxon>Chryseobacterium group</taxon>
        <taxon>Chryseobacterium</taxon>
    </lineage>
</organism>
<dbReference type="Gene3D" id="3.90.1720.10">
    <property type="entry name" value="endopeptidase domain like (from Nostoc punctiforme)"/>
    <property type="match status" value="1"/>
</dbReference>
<evidence type="ECO:0000313" key="8">
    <source>
        <dbReference type="EMBL" id="SDQ38862.1"/>
    </source>
</evidence>
<keyword evidence="5" id="KW-0788">Thiol protease</keyword>
<dbReference type="Pfam" id="PF00877">
    <property type="entry name" value="NLPC_P60"/>
    <property type="match status" value="1"/>
</dbReference>
<evidence type="ECO:0000256" key="2">
    <source>
        <dbReference type="ARBA" id="ARBA00022670"/>
    </source>
</evidence>
<dbReference type="EMBL" id="FNKL01000002">
    <property type="protein sequence ID" value="SDQ38862.1"/>
    <property type="molecule type" value="Genomic_DNA"/>
</dbReference>
<dbReference type="Proteomes" id="UP000199627">
    <property type="component" value="Unassembled WGS sequence"/>
</dbReference>
<keyword evidence="6" id="KW-0472">Membrane</keyword>
<proteinExistence type="inferred from homology"/>
<keyword evidence="3" id="KW-0732">Signal</keyword>
<feature type="transmembrane region" description="Helical" evidence="6">
    <location>
        <begin position="43"/>
        <end position="65"/>
    </location>
</feature>
<keyword evidence="2" id="KW-0645">Protease</keyword>
<evidence type="ECO:0000259" key="7">
    <source>
        <dbReference type="PROSITE" id="PS51935"/>
    </source>
</evidence>
<feature type="domain" description="NlpC/P60" evidence="7">
    <location>
        <begin position="127"/>
        <end position="253"/>
    </location>
</feature>
<dbReference type="PROSITE" id="PS51935">
    <property type="entry name" value="NLPC_P60"/>
    <property type="match status" value="1"/>
</dbReference>
<dbReference type="PANTHER" id="PTHR47360">
    <property type="entry name" value="MUREIN DD-ENDOPEPTIDASE MEPS/MUREIN LD-CARBOXYPEPTIDASE"/>
    <property type="match status" value="1"/>
</dbReference>
<dbReference type="STRING" id="311333.SAMN05421664_1416"/>
<keyword evidence="4" id="KW-0378">Hydrolase</keyword>